<keyword evidence="10 13" id="KW-0067">ATP-binding</keyword>
<dbReference type="PANTHER" id="PTHR43655:SF2">
    <property type="entry name" value="AFG3 LIKE MATRIX AAA PEPTIDASE SUBUNIT 2, ISOFORM A"/>
    <property type="match status" value="1"/>
</dbReference>
<dbReference type="FunFam" id="1.10.8.60:FF:000019">
    <property type="entry name" value="AFG3-like AAA ATPase 2"/>
    <property type="match status" value="1"/>
</dbReference>
<dbReference type="GO" id="GO:0004176">
    <property type="term" value="F:ATP-dependent peptidase activity"/>
    <property type="evidence" value="ECO:0007669"/>
    <property type="project" value="InterPro"/>
</dbReference>
<dbReference type="Pfam" id="PF00004">
    <property type="entry name" value="AAA"/>
    <property type="match status" value="1"/>
</dbReference>
<dbReference type="GO" id="GO:0005524">
    <property type="term" value="F:ATP binding"/>
    <property type="evidence" value="ECO:0007669"/>
    <property type="project" value="UniProtKB-KW"/>
</dbReference>
<evidence type="ECO:0000313" key="15">
    <source>
        <dbReference type="EMBL" id="KAJ5077854.1"/>
    </source>
</evidence>
<dbReference type="Proteomes" id="UP001149090">
    <property type="component" value="Unassembled WGS sequence"/>
</dbReference>
<evidence type="ECO:0000256" key="9">
    <source>
        <dbReference type="ARBA" id="ARBA00022833"/>
    </source>
</evidence>
<sequence length="671" mass="76416">MIPLDEILPSRKIERIIIKKNVAHVFMKSDTDVIPSCLPVPKIGKAYFHFYFNIISPKTFEKNLKKIYRELNISRYEEIIIEYEDADNDLVLDSLEKIFPYLFLSLLSYFTLSSKSDPFQKSSFQNRILKNSPKKEEKITFGDVAGLEEAKQEIQEFIDILQNPKKYKEIGAKIPRGAILIGPPGTGKTLLAKAAAGEAKVPFFSISGSEFVEIYVGIGPARVRKLFETARKNTPCIIFIDEIDAVGQKRQGTTDQSRHHERESTLNQLLVELDGFSRENNMVVLAGTNRPDILDPALLRPGRFDRRIKIDLPHKVAREQIFQLHLRDLKLESSAQEIAQTMAKITTGFSGADISNVCNEAAMIASRENLPRITQKNFEQAFDRITGGIQNKTKVLTKREKEVVSVHEAGHIVTSWFLENPPTCFKASIIPHATSLGFTQFVPQDTNFKTSQELFDRICVDLGGRVAEKIKYKHLSTSAKDDLMLATELAYQIATEYGMNKKIGSVSLFTRDPITGAVSSPRKTSEYTRKLIDTEVRQLIAKAEMKVELLLHEKAQEIDKVSAELASKEVLHLQDFERLLGKPSKKITDSNPIETLSFYYKRGSIINKFETTRVNFKKSIIDLQQNNIQNEVIVQDKFSPNLFSNPFTYFFLLKQFFPNIHKINWIKKLLK</sequence>
<dbReference type="SMART" id="SM00382">
    <property type="entry name" value="AAA"/>
    <property type="match status" value="1"/>
</dbReference>
<dbReference type="OMA" id="YDKQGGG"/>
<dbReference type="Pfam" id="PF17862">
    <property type="entry name" value="AAA_lid_3"/>
    <property type="match status" value="1"/>
</dbReference>
<evidence type="ECO:0000256" key="3">
    <source>
        <dbReference type="ARBA" id="ARBA00010044"/>
    </source>
</evidence>
<dbReference type="InterPro" id="IPR000642">
    <property type="entry name" value="Peptidase_M41"/>
</dbReference>
<dbReference type="InterPro" id="IPR027417">
    <property type="entry name" value="P-loop_NTPase"/>
</dbReference>
<evidence type="ECO:0000256" key="10">
    <source>
        <dbReference type="ARBA" id="ARBA00022840"/>
    </source>
</evidence>
<dbReference type="NCBIfam" id="TIGR01241">
    <property type="entry name" value="FtsH_fam"/>
    <property type="match status" value="1"/>
</dbReference>
<dbReference type="FunFam" id="3.40.50.300:FF:000001">
    <property type="entry name" value="ATP-dependent zinc metalloprotease FtsH"/>
    <property type="match status" value="1"/>
</dbReference>
<dbReference type="Gene3D" id="3.40.1690.20">
    <property type="match status" value="1"/>
</dbReference>
<keyword evidence="8" id="KW-0378">Hydrolase</keyword>
<keyword evidence="11" id="KW-0482">Metalloprotease</keyword>
<accession>A0A9Q0LSR2</accession>
<dbReference type="SUPFAM" id="SSF52540">
    <property type="entry name" value="P-loop containing nucleoside triphosphate hydrolases"/>
    <property type="match status" value="1"/>
</dbReference>
<dbReference type="GO" id="GO:0046872">
    <property type="term" value="F:metal ion binding"/>
    <property type="evidence" value="ECO:0007669"/>
    <property type="project" value="UniProtKB-KW"/>
</dbReference>
<feature type="domain" description="AAA+ ATPase" evidence="14">
    <location>
        <begin position="174"/>
        <end position="314"/>
    </location>
</feature>
<keyword evidence="12" id="KW-0496">Mitochondrion</keyword>
<evidence type="ECO:0000313" key="16">
    <source>
        <dbReference type="Proteomes" id="UP001149090"/>
    </source>
</evidence>
<keyword evidence="6" id="KW-0479">Metal-binding</keyword>
<dbReference type="PANTHER" id="PTHR43655">
    <property type="entry name" value="ATP-DEPENDENT PROTEASE"/>
    <property type="match status" value="1"/>
</dbReference>
<dbReference type="InterPro" id="IPR050928">
    <property type="entry name" value="ATP-dep_Zn_Metalloprotease"/>
</dbReference>
<evidence type="ECO:0000259" key="14">
    <source>
        <dbReference type="SMART" id="SM00382"/>
    </source>
</evidence>
<dbReference type="OrthoDB" id="8120271at2759"/>
<dbReference type="GO" id="GO:0016887">
    <property type="term" value="F:ATP hydrolysis activity"/>
    <property type="evidence" value="ECO:0007669"/>
    <property type="project" value="InterPro"/>
</dbReference>
<dbReference type="InterPro" id="IPR005936">
    <property type="entry name" value="FtsH"/>
</dbReference>
<evidence type="ECO:0000256" key="5">
    <source>
        <dbReference type="ARBA" id="ARBA00022670"/>
    </source>
</evidence>
<dbReference type="InterPro" id="IPR003960">
    <property type="entry name" value="ATPase_AAA_CS"/>
</dbReference>
<keyword evidence="9" id="KW-0862">Zinc</keyword>
<protein>
    <submittedName>
        <fullName evidence="15">Atp-dependent protease</fullName>
    </submittedName>
</protein>
<name>A0A9Q0LSR2_ANAIG</name>
<comment type="similarity">
    <text evidence="13">Belongs to the AAA ATPase family.</text>
</comment>
<reference evidence="15" key="1">
    <citation type="submission" date="2022-10" db="EMBL/GenBank/DDBJ databases">
        <title>Novel sulphate-reducing endosymbionts in the free-living metamonad Anaeramoeba.</title>
        <authorList>
            <person name="Jerlstrom-Hultqvist J."/>
            <person name="Cepicka I."/>
            <person name="Gallot-Lavallee L."/>
            <person name="Salas-Leiva D."/>
            <person name="Curtis B.A."/>
            <person name="Zahonova K."/>
            <person name="Pipaliya S."/>
            <person name="Dacks J."/>
            <person name="Roger A.J."/>
        </authorList>
    </citation>
    <scope>NUCLEOTIDE SEQUENCE</scope>
    <source>
        <strain evidence="15">BMAN</strain>
    </source>
</reference>
<comment type="subcellular location">
    <subcellularLocation>
        <location evidence="2">Mitochondrion</location>
    </subcellularLocation>
</comment>
<comment type="similarity">
    <text evidence="3">In the C-terminal section; belongs to the peptidase M41 family.</text>
</comment>
<dbReference type="InterPro" id="IPR037219">
    <property type="entry name" value="Peptidase_M41-like"/>
</dbReference>
<evidence type="ECO:0000256" key="1">
    <source>
        <dbReference type="ARBA" id="ARBA00001947"/>
    </source>
</evidence>
<dbReference type="Pfam" id="PF01434">
    <property type="entry name" value="Peptidase_M41"/>
    <property type="match status" value="1"/>
</dbReference>
<dbReference type="EMBL" id="JAPDFW010000056">
    <property type="protein sequence ID" value="KAJ5077854.1"/>
    <property type="molecule type" value="Genomic_DNA"/>
</dbReference>
<evidence type="ECO:0000256" key="11">
    <source>
        <dbReference type="ARBA" id="ARBA00023049"/>
    </source>
</evidence>
<dbReference type="Gene3D" id="1.20.58.760">
    <property type="entry name" value="Peptidase M41"/>
    <property type="match status" value="1"/>
</dbReference>
<keyword evidence="5 15" id="KW-0645">Protease</keyword>
<organism evidence="15 16">
    <name type="scientific">Anaeramoeba ignava</name>
    <name type="common">Anaerobic marine amoeba</name>
    <dbReference type="NCBI Taxonomy" id="1746090"/>
    <lineage>
        <taxon>Eukaryota</taxon>
        <taxon>Metamonada</taxon>
        <taxon>Anaeramoebidae</taxon>
        <taxon>Anaeramoeba</taxon>
    </lineage>
</organism>
<dbReference type="GO" id="GO:0005745">
    <property type="term" value="C:m-AAA complex"/>
    <property type="evidence" value="ECO:0007669"/>
    <property type="project" value="TreeGrafter"/>
</dbReference>
<dbReference type="CDD" id="cd19501">
    <property type="entry name" value="RecA-like_FtsH"/>
    <property type="match status" value="1"/>
</dbReference>
<evidence type="ECO:0000256" key="12">
    <source>
        <dbReference type="ARBA" id="ARBA00023128"/>
    </source>
</evidence>
<keyword evidence="16" id="KW-1185">Reference proteome</keyword>
<dbReference type="AlphaFoldDB" id="A0A9Q0LSR2"/>
<evidence type="ECO:0000256" key="4">
    <source>
        <dbReference type="ARBA" id="ARBA00010550"/>
    </source>
</evidence>
<comment type="caution">
    <text evidence="15">The sequence shown here is derived from an EMBL/GenBank/DDBJ whole genome shotgun (WGS) entry which is preliminary data.</text>
</comment>
<evidence type="ECO:0000256" key="8">
    <source>
        <dbReference type="ARBA" id="ARBA00022801"/>
    </source>
</evidence>
<dbReference type="InterPro" id="IPR003593">
    <property type="entry name" value="AAA+_ATPase"/>
</dbReference>
<dbReference type="InterPro" id="IPR003959">
    <property type="entry name" value="ATPase_AAA_core"/>
</dbReference>
<dbReference type="GO" id="GO:0034982">
    <property type="term" value="P:mitochondrial protein processing"/>
    <property type="evidence" value="ECO:0007669"/>
    <property type="project" value="TreeGrafter"/>
</dbReference>
<dbReference type="InterPro" id="IPR041569">
    <property type="entry name" value="AAA_lid_3"/>
</dbReference>
<dbReference type="Gene3D" id="3.40.50.300">
    <property type="entry name" value="P-loop containing nucleotide triphosphate hydrolases"/>
    <property type="match status" value="1"/>
</dbReference>
<gene>
    <name evidence="15" type="ORF">M0811_05544</name>
</gene>
<comment type="similarity">
    <text evidence="4">In the N-terminal section; belongs to the AAA ATPase family.</text>
</comment>
<dbReference type="GO" id="GO:0004222">
    <property type="term" value="F:metalloendopeptidase activity"/>
    <property type="evidence" value="ECO:0007669"/>
    <property type="project" value="InterPro"/>
</dbReference>
<evidence type="ECO:0000256" key="6">
    <source>
        <dbReference type="ARBA" id="ARBA00022723"/>
    </source>
</evidence>
<comment type="cofactor">
    <cofactor evidence="1">
        <name>Zn(2+)</name>
        <dbReference type="ChEBI" id="CHEBI:29105"/>
    </cofactor>
</comment>
<keyword evidence="7 13" id="KW-0547">Nucleotide-binding</keyword>
<dbReference type="SUPFAM" id="SSF140990">
    <property type="entry name" value="FtsH protease domain-like"/>
    <property type="match status" value="1"/>
</dbReference>
<evidence type="ECO:0000256" key="2">
    <source>
        <dbReference type="ARBA" id="ARBA00004173"/>
    </source>
</evidence>
<dbReference type="PROSITE" id="PS00674">
    <property type="entry name" value="AAA"/>
    <property type="match status" value="1"/>
</dbReference>
<proteinExistence type="inferred from homology"/>
<evidence type="ECO:0000256" key="7">
    <source>
        <dbReference type="ARBA" id="ARBA00022741"/>
    </source>
</evidence>
<evidence type="ECO:0000256" key="13">
    <source>
        <dbReference type="RuleBase" id="RU003651"/>
    </source>
</evidence>
<dbReference type="Gene3D" id="1.10.8.60">
    <property type="match status" value="1"/>
</dbReference>